<dbReference type="Proteomes" id="UP000321323">
    <property type="component" value="Chromosome"/>
</dbReference>
<reference evidence="1 2" key="1">
    <citation type="journal article" date="2019" name="Int. J. Syst. Evol. Microbiol.">
        <title>The Draft Whole-Genome Sequence of the Antibiotic Producer Empedobacter haloabium ATCC 31962 Provides Indications for Its Taxonomic Reclassification.</title>
        <authorList>
            <person name="Miess H."/>
            <person name="Arlt P."/>
            <person name="Apel A.K."/>
            <person name="Weber T."/>
            <person name="Nieselt K."/>
            <person name="Hanssen F."/>
            <person name="Czemmel S."/>
            <person name="Nahnsen S."/>
            <person name="Gross H."/>
        </authorList>
    </citation>
    <scope>NUCLEOTIDE SEQUENCE [LARGE SCALE GENOMIC DNA]</scope>
    <source>
        <strain evidence="1 2">ATCC 31962</strain>
    </source>
</reference>
<gene>
    <name evidence="1" type="ORF">E7V67_013525</name>
</gene>
<sequence length="243" mass="27657">MIARMDKLVRELGWNDALLYALARALRPLGARLHRYYFVAQRVTLPGAGSGWGKRIEVRAVAALADIPWGYPRPRDVLAQRLRQGGRSLAAWRDGELAGFLWYQFGAYQEDEVRVRYHLPSPRSAWDYDVFVQPNLRLGPTFARLWQEAHRRLHARGVRWTCSRISAFNADSLRAHGRLGTVRLGSATFLVLGRWQCMLASVAPYLHLSRGPADFPHLMFDTDALECAHPHSTREVPCQTESP</sequence>
<protein>
    <recommendedName>
        <fullName evidence="3">N-acetyltransferase</fullName>
    </recommendedName>
</protein>
<dbReference type="EMBL" id="CP136508">
    <property type="protein sequence ID" value="WUR16077.1"/>
    <property type="molecule type" value="Genomic_DNA"/>
</dbReference>
<dbReference type="InterPro" id="IPR016181">
    <property type="entry name" value="Acyl_CoA_acyltransferase"/>
</dbReference>
<proteinExistence type="predicted"/>
<name>A0ABZ1UTL7_9BURK</name>
<accession>A0ABZ1UTL7</accession>
<evidence type="ECO:0000313" key="1">
    <source>
        <dbReference type="EMBL" id="WUR16077.1"/>
    </source>
</evidence>
<dbReference type="Gene3D" id="3.40.630.30">
    <property type="match status" value="1"/>
</dbReference>
<keyword evidence="2" id="KW-1185">Reference proteome</keyword>
<evidence type="ECO:0000313" key="2">
    <source>
        <dbReference type="Proteomes" id="UP000321323"/>
    </source>
</evidence>
<organism evidence="1 2">
    <name type="scientific">[Empedobacter] haloabium</name>
    <dbReference type="NCBI Taxonomy" id="592317"/>
    <lineage>
        <taxon>Bacteria</taxon>
        <taxon>Pseudomonadati</taxon>
        <taxon>Pseudomonadota</taxon>
        <taxon>Betaproteobacteria</taxon>
        <taxon>Burkholderiales</taxon>
        <taxon>Oxalobacteraceae</taxon>
        <taxon>Telluria group</taxon>
        <taxon>Telluria group incertae sedis</taxon>
    </lineage>
</organism>
<evidence type="ECO:0008006" key="3">
    <source>
        <dbReference type="Google" id="ProtNLM"/>
    </source>
</evidence>
<dbReference type="SUPFAM" id="SSF55729">
    <property type="entry name" value="Acyl-CoA N-acyltransferases (Nat)"/>
    <property type="match status" value="1"/>
</dbReference>